<feature type="domain" description="Response regulatory" evidence="6">
    <location>
        <begin position="2"/>
        <end position="118"/>
    </location>
</feature>
<dbReference type="InterPro" id="IPR018060">
    <property type="entry name" value="HTH_AraC"/>
</dbReference>
<keyword evidence="2" id="KW-0238">DNA-binding</keyword>
<dbReference type="Proteomes" id="UP000632125">
    <property type="component" value="Unassembled WGS sequence"/>
</dbReference>
<dbReference type="AlphaFoldDB" id="A0A927H5E0"/>
<dbReference type="Pfam" id="PF12833">
    <property type="entry name" value="HTH_18"/>
    <property type="match status" value="1"/>
</dbReference>
<sequence length="516" mass="57574">MKLLVVDDEIRHRKGMVNMIRAIRPDYKLYAAKNGTDALEIVRSERPEIVLTDIRMPGMDGLAFLENINSLPERPRVVFLSAYNLFEYAQSAIRHNAFDYLLKPVDQDKVEATLNRIEAQLHKESGSTYNAILHAWLSGRDMAEDKGAIAAIKLLHGGGYAAVTEISAPDGQAAVRRMESYRELLERTLSPFGPLITIPAESRDGRRSRLITLIEAGELPQEEVRRALRFADADFWRGGETVAHGFGEWTERLLTGAPDSYRTARQALVYAFYESWHGIVWHDASFGKEGSFGLDTELVYEAIAQQGNERAAFGLCKEAFEGLAQGGRADPAHVRKCASLTVMKLKSRTRHLLDQAASDRLNEAALTVIPASPSFAAVLRTVEECLQALGDVHSRSKRGRGEFVAESCIKLIQTRYMDDLTLESVSEMYHFNASYFSTLFRSATGKTFSELLIETRLNRAKELLSDASCNLKIYAIAEQCGYRDSKYFCRLFRKHTGVSPEVFRGAALSGAVKGVT</sequence>
<dbReference type="SMART" id="SM00342">
    <property type="entry name" value="HTH_ARAC"/>
    <property type="match status" value="1"/>
</dbReference>
<dbReference type="PROSITE" id="PS00041">
    <property type="entry name" value="HTH_ARAC_FAMILY_1"/>
    <property type="match status" value="1"/>
</dbReference>
<evidence type="ECO:0000259" key="5">
    <source>
        <dbReference type="PROSITE" id="PS01124"/>
    </source>
</evidence>
<accession>A0A927H5E0</accession>
<dbReference type="Gene3D" id="1.10.10.60">
    <property type="entry name" value="Homeodomain-like"/>
    <property type="match status" value="2"/>
</dbReference>
<dbReference type="RefSeq" id="WP_190860475.1">
    <property type="nucleotide sequence ID" value="NZ_JACXIY010000012.1"/>
</dbReference>
<keyword evidence="1" id="KW-0805">Transcription regulation</keyword>
<evidence type="ECO:0000256" key="4">
    <source>
        <dbReference type="PROSITE-ProRule" id="PRU00169"/>
    </source>
</evidence>
<dbReference type="GO" id="GO:0000160">
    <property type="term" value="P:phosphorelay signal transduction system"/>
    <property type="evidence" value="ECO:0007669"/>
    <property type="project" value="InterPro"/>
</dbReference>
<organism evidence="7 8">
    <name type="scientific">Paenibacillus arenilitoris</name>
    <dbReference type="NCBI Taxonomy" id="2772299"/>
    <lineage>
        <taxon>Bacteria</taxon>
        <taxon>Bacillati</taxon>
        <taxon>Bacillota</taxon>
        <taxon>Bacilli</taxon>
        <taxon>Bacillales</taxon>
        <taxon>Paenibacillaceae</taxon>
        <taxon>Paenibacillus</taxon>
    </lineage>
</organism>
<dbReference type="Gene3D" id="3.40.50.2300">
    <property type="match status" value="1"/>
</dbReference>
<dbReference type="GO" id="GO:0003700">
    <property type="term" value="F:DNA-binding transcription factor activity"/>
    <property type="evidence" value="ECO:0007669"/>
    <property type="project" value="InterPro"/>
</dbReference>
<dbReference type="SUPFAM" id="SSF46689">
    <property type="entry name" value="Homeodomain-like"/>
    <property type="match status" value="2"/>
</dbReference>
<dbReference type="InterPro" id="IPR011006">
    <property type="entry name" value="CheY-like_superfamily"/>
</dbReference>
<evidence type="ECO:0000256" key="2">
    <source>
        <dbReference type="ARBA" id="ARBA00023125"/>
    </source>
</evidence>
<dbReference type="PRINTS" id="PR00032">
    <property type="entry name" value="HTHARAC"/>
</dbReference>
<feature type="modified residue" description="4-aspartylphosphate" evidence="4">
    <location>
        <position position="53"/>
    </location>
</feature>
<evidence type="ECO:0000313" key="8">
    <source>
        <dbReference type="Proteomes" id="UP000632125"/>
    </source>
</evidence>
<dbReference type="GO" id="GO:0043565">
    <property type="term" value="F:sequence-specific DNA binding"/>
    <property type="evidence" value="ECO:0007669"/>
    <property type="project" value="InterPro"/>
</dbReference>
<feature type="domain" description="HTH araC/xylS-type" evidence="5">
    <location>
        <begin position="406"/>
        <end position="506"/>
    </location>
</feature>
<dbReference type="InterPro" id="IPR018062">
    <property type="entry name" value="HTH_AraC-typ_CS"/>
</dbReference>
<comment type="caution">
    <text evidence="7">The sequence shown here is derived from an EMBL/GenBank/DDBJ whole genome shotgun (WGS) entry which is preliminary data.</text>
</comment>
<evidence type="ECO:0000256" key="3">
    <source>
        <dbReference type="ARBA" id="ARBA00023163"/>
    </source>
</evidence>
<dbReference type="Pfam" id="PF00072">
    <property type="entry name" value="Response_reg"/>
    <property type="match status" value="1"/>
</dbReference>
<dbReference type="EMBL" id="JACXIY010000012">
    <property type="protein sequence ID" value="MBD2868850.1"/>
    <property type="molecule type" value="Genomic_DNA"/>
</dbReference>
<evidence type="ECO:0000313" key="7">
    <source>
        <dbReference type="EMBL" id="MBD2868850.1"/>
    </source>
</evidence>
<protein>
    <submittedName>
        <fullName evidence="7">Response regulator</fullName>
    </submittedName>
</protein>
<gene>
    <name evidence="7" type="ORF">IDH41_09685</name>
</gene>
<evidence type="ECO:0000256" key="1">
    <source>
        <dbReference type="ARBA" id="ARBA00023015"/>
    </source>
</evidence>
<dbReference type="PROSITE" id="PS01124">
    <property type="entry name" value="HTH_ARAC_FAMILY_2"/>
    <property type="match status" value="1"/>
</dbReference>
<dbReference type="InterPro" id="IPR001789">
    <property type="entry name" value="Sig_transdc_resp-reg_receiver"/>
</dbReference>
<name>A0A927H5E0_9BACL</name>
<keyword evidence="4" id="KW-0597">Phosphoprotein</keyword>
<dbReference type="SUPFAM" id="SSF52172">
    <property type="entry name" value="CheY-like"/>
    <property type="match status" value="1"/>
</dbReference>
<dbReference type="CDD" id="cd17536">
    <property type="entry name" value="REC_YesN-like"/>
    <property type="match status" value="1"/>
</dbReference>
<dbReference type="PANTHER" id="PTHR43280">
    <property type="entry name" value="ARAC-FAMILY TRANSCRIPTIONAL REGULATOR"/>
    <property type="match status" value="1"/>
</dbReference>
<keyword evidence="8" id="KW-1185">Reference proteome</keyword>
<reference evidence="7" key="1">
    <citation type="submission" date="2020-09" db="EMBL/GenBank/DDBJ databases">
        <title>A novel bacterium of genus Paenibacillus, isolated from South China Sea.</title>
        <authorList>
            <person name="Huang H."/>
            <person name="Mo K."/>
            <person name="Hu Y."/>
        </authorList>
    </citation>
    <scope>NUCLEOTIDE SEQUENCE</scope>
    <source>
        <strain evidence="7">IB182493</strain>
    </source>
</reference>
<dbReference type="PANTHER" id="PTHR43280:SF2">
    <property type="entry name" value="HTH-TYPE TRANSCRIPTIONAL REGULATOR EXSA"/>
    <property type="match status" value="1"/>
</dbReference>
<dbReference type="PROSITE" id="PS50110">
    <property type="entry name" value="RESPONSE_REGULATORY"/>
    <property type="match status" value="1"/>
</dbReference>
<keyword evidence="3" id="KW-0804">Transcription</keyword>
<dbReference type="InterPro" id="IPR009057">
    <property type="entry name" value="Homeodomain-like_sf"/>
</dbReference>
<evidence type="ECO:0000259" key="6">
    <source>
        <dbReference type="PROSITE" id="PS50110"/>
    </source>
</evidence>
<dbReference type="SMART" id="SM00448">
    <property type="entry name" value="REC"/>
    <property type="match status" value="1"/>
</dbReference>
<proteinExistence type="predicted"/>
<dbReference type="InterPro" id="IPR020449">
    <property type="entry name" value="Tscrpt_reg_AraC-type_HTH"/>
</dbReference>